<keyword evidence="9" id="KW-0256">Endoplasmic reticulum</keyword>
<protein>
    <recommendedName>
        <fullName evidence="9">GPI-anchored wall transfer protein</fullName>
        <ecNumber evidence="9">2.3.-.-</ecNumber>
    </recommendedName>
</protein>
<feature type="transmembrane region" description="Helical" evidence="9">
    <location>
        <begin position="195"/>
        <end position="217"/>
    </location>
</feature>
<dbReference type="RefSeq" id="XP_064733632.1">
    <property type="nucleotide sequence ID" value="XM_064871179.1"/>
</dbReference>
<feature type="transmembrane region" description="Helical" evidence="9">
    <location>
        <begin position="88"/>
        <end position="105"/>
    </location>
</feature>
<proteinExistence type="inferred from homology"/>
<comment type="function">
    <text evidence="9">A acetyltransferase, which acetylates the inositol ring of phosphatidylinositol during biosynthesis of GPI-anchor.</text>
</comment>
<comment type="caution">
    <text evidence="11">The sequence shown here is derived from an EMBL/GenBank/DDBJ whole genome shotgun (WGS) entry which is preliminary data.</text>
</comment>
<dbReference type="Pfam" id="PF06423">
    <property type="entry name" value="GWT1"/>
    <property type="match status" value="1"/>
</dbReference>
<accession>A0ABR0RY80</accession>
<dbReference type="GeneID" id="89996196"/>
<evidence type="ECO:0000256" key="10">
    <source>
        <dbReference type="SAM" id="MobiDB-lite"/>
    </source>
</evidence>
<comment type="similarity">
    <text evidence="4 9">Belongs to the PIGW family.</text>
</comment>
<keyword evidence="5 9" id="KW-0337">GPI-anchor biosynthesis</keyword>
<organism evidence="11 12">
    <name type="scientific">Knufia obscura</name>
    <dbReference type="NCBI Taxonomy" id="1635080"/>
    <lineage>
        <taxon>Eukaryota</taxon>
        <taxon>Fungi</taxon>
        <taxon>Dikarya</taxon>
        <taxon>Ascomycota</taxon>
        <taxon>Pezizomycotina</taxon>
        <taxon>Eurotiomycetes</taxon>
        <taxon>Chaetothyriomycetidae</taxon>
        <taxon>Chaetothyriales</taxon>
        <taxon>Trichomeriaceae</taxon>
        <taxon>Knufia</taxon>
    </lineage>
</organism>
<keyword evidence="12" id="KW-1185">Reference proteome</keyword>
<dbReference type="InterPro" id="IPR009447">
    <property type="entry name" value="PIGW/GWT1"/>
</dbReference>
<evidence type="ECO:0000256" key="3">
    <source>
        <dbReference type="ARBA" id="ARBA00004687"/>
    </source>
</evidence>
<feature type="transmembrane region" description="Helical" evidence="9">
    <location>
        <begin position="164"/>
        <end position="183"/>
    </location>
</feature>
<sequence>MDDPNPAARAEALSYKLRKEAFVSNLSGSSLTDINLVTLVAASAILLWTALSKRDLLGDSSLVVYAIDFLLNVCAILFAFTAYASAPIFLNLALIVPAGLLLLPLQQQARSRRSTSKATSDGTAQNGGTRTIHADGKGKAQPKADITLQPGTLITRPFLTNYRGAMLIATCLAILAVDFHVFPRRFAKVETWGTSLMDLGVGSFVFSAGLVGARAVIRDGQRSASASHRQGVSIESRMFAACKHSIPLFVLGIARLISVKNLDYAEHVTEYGVHWNFFFTLGFLPPFVEAVDCCLAFLRGSASTGSRSRSIRYDVVALLISLTHELVLNNTNLLAFILIAPRTPNSDLLTKNREGVFSFIGYLTIFLSGRSTGILVCQFQDATITKPATTKKGASGTEIEQQQVAAERKKVVLPNLLIRAEVYALLYLVSTNVYAANLTVSRRLANLPYILWIVAYNNAQLFLFALIEAVGPRFTFSKQEYHDSASAVEIASPIMRAFNQSGLALFLIANLGTGVVNLSLDTLDMGNGSAMAMLLGYAGVLSVTAICMERAGIKIKI</sequence>
<comment type="pathway">
    <text evidence="3 9">Glycolipid biosynthesis; glycosylphosphatidylinositol-anchor biosynthesis.</text>
</comment>
<evidence type="ECO:0000256" key="2">
    <source>
        <dbReference type="ARBA" id="ARBA00004477"/>
    </source>
</evidence>
<evidence type="ECO:0000313" key="11">
    <source>
        <dbReference type="EMBL" id="KAK5945542.1"/>
    </source>
</evidence>
<dbReference type="Proteomes" id="UP001334248">
    <property type="component" value="Unassembled WGS sequence"/>
</dbReference>
<feature type="transmembrane region" description="Helical" evidence="9">
    <location>
        <begin position="34"/>
        <end position="51"/>
    </location>
</feature>
<feature type="transmembrane region" description="Helical" evidence="9">
    <location>
        <begin position="359"/>
        <end position="377"/>
    </location>
</feature>
<gene>
    <name evidence="11" type="primary">GWT1</name>
    <name evidence="11" type="ORF">PMZ80_002747</name>
</gene>
<evidence type="ECO:0000256" key="4">
    <source>
        <dbReference type="ARBA" id="ARBA00007559"/>
    </source>
</evidence>
<evidence type="ECO:0000313" key="12">
    <source>
        <dbReference type="Proteomes" id="UP001334248"/>
    </source>
</evidence>
<feature type="transmembrane region" description="Helical" evidence="9">
    <location>
        <begin position="526"/>
        <end position="548"/>
    </location>
</feature>
<evidence type="ECO:0000256" key="5">
    <source>
        <dbReference type="ARBA" id="ARBA00022502"/>
    </source>
</evidence>
<evidence type="ECO:0000256" key="8">
    <source>
        <dbReference type="ARBA" id="ARBA00023136"/>
    </source>
</evidence>
<feature type="region of interest" description="Disordered" evidence="10">
    <location>
        <begin position="112"/>
        <end position="143"/>
    </location>
</feature>
<name>A0ABR0RY80_9EURO</name>
<feature type="transmembrane region" description="Helical" evidence="9">
    <location>
        <begin position="318"/>
        <end position="339"/>
    </location>
</feature>
<comment type="function">
    <text evidence="1">Probable acetyltransferase, which acetylates the inositol ring of phosphatidylinositol during biosynthesis of GPI-anchor.</text>
</comment>
<keyword evidence="9" id="KW-0808">Transferase</keyword>
<keyword evidence="9" id="KW-0012">Acyltransferase</keyword>
<evidence type="ECO:0000256" key="7">
    <source>
        <dbReference type="ARBA" id="ARBA00022989"/>
    </source>
</evidence>
<evidence type="ECO:0000256" key="6">
    <source>
        <dbReference type="ARBA" id="ARBA00022692"/>
    </source>
</evidence>
<dbReference type="PANTHER" id="PTHR20661:SF0">
    <property type="entry name" value="PHOSPHATIDYLINOSITOL-GLYCAN BIOSYNTHESIS CLASS W PROTEIN"/>
    <property type="match status" value="1"/>
</dbReference>
<keyword evidence="8 9" id="KW-0472">Membrane</keyword>
<reference evidence="11 12" key="1">
    <citation type="journal article" date="2023" name="Res Sq">
        <title>Genomic and morphological characterization of Knufia obscura isolated from the Mars 2020 spacecraft assembly facility.</title>
        <authorList>
            <person name="Chander A.M."/>
            <person name="Teixeira M.M."/>
            <person name="Singh N.K."/>
            <person name="Williams M.P."/>
            <person name="Parker C.W."/>
            <person name="Leo P."/>
            <person name="Stajich J.E."/>
            <person name="Torok T."/>
            <person name="Tighe S."/>
            <person name="Mason C.E."/>
            <person name="Venkateswaran K."/>
        </authorList>
    </citation>
    <scope>NUCLEOTIDE SEQUENCE [LARGE SCALE GENOMIC DNA]</scope>
    <source>
        <strain evidence="11 12">CCFEE 5817</strain>
    </source>
</reference>
<dbReference type="EMBL" id="JAVHJV010000002">
    <property type="protein sequence ID" value="KAK5945542.1"/>
    <property type="molecule type" value="Genomic_DNA"/>
</dbReference>
<comment type="subcellular location">
    <subcellularLocation>
        <location evidence="2 9">Endoplasmic reticulum membrane</location>
        <topology evidence="2 9">Multi-pass membrane protein</topology>
    </subcellularLocation>
</comment>
<dbReference type="PIRSF" id="PIRSF017321">
    <property type="entry name" value="GWT1"/>
    <property type="match status" value="1"/>
</dbReference>
<feature type="transmembrane region" description="Helical" evidence="9">
    <location>
        <begin position="416"/>
        <end position="437"/>
    </location>
</feature>
<evidence type="ECO:0000256" key="9">
    <source>
        <dbReference type="RuleBase" id="RU280819"/>
    </source>
</evidence>
<dbReference type="PANTHER" id="PTHR20661">
    <property type="entry name" value="PHOSPHATIDYLINOSITOL-GLYCAN BIOSYNTHESIS CLASS W PROTEIN"/>
    <property type="match status" value="1"/>
</dbReference>
<dbReference type="EC" id="2.3.-.-" evidence="9"/>
<feature type="transmembrane region" description="Helical" evidence="9">
    <location>
        <begin position="449"/>
        <end position="470"/>
    </location>
</feature>
<keyword evidence="7 9" id="KW-1133">Transmembrane helix</keyword>
<keyword evidence="6 9" id="KW-0812">Transmembrane</keyword>
<feature type="transmembrane region" description="Helical" evidence="9">
    <location>
        <begin position="502"/>
        <end position="520"/>
    </location>
</feature>
<feature type="transmembrane region" description="Helical" evidence="9">
    <location>
        <begin position="63"/>
        <end position="82"/>
    </location>
</feature>
<evidence type="ECO:0000256" key="1">
    <source>
        <dbReference type="ARBA" id="ARBA00002531"/>
    </source>
</evidence>